<proteinExistence type="predicted"/>
<feature type="region of interest" description="Disordered" evidence="1">
    <location>
        <begin position="46"/>
        <end position="81"/>
    </location>
</feature>
<name>A0A3L6SN61_PANMI</name>
<dbReference type="EMBL" id="PQIB02000004">
    <property type="protein sequence ID" value="RLN24072.1"/>
    <property type="molecule type" value="Genomic_DNA"/>
</dbReference>
<dbReference type="AlphaFoldDB" id="A0A3L6SN61"/>
<comment type="caution">
    <text evidence="2">The sequence shown here is derived from an EMBL/GenBank/DDBJ whole genome shotgun (WGS) entry which is preliminary data.</text>
</comment>
<protein>
    <submittedName>
        <fullName evidence="2">Uncharacterized protein</fullName>
    </submittedName>
</protein>
<evidence type="ECO:0000256" key="1">
    <source>
        <dbReference type="SAM" id="MobiDB-lite"/>
    </source>
</evidence>
<evidence type="ECO:0000313" key="2">
    <source>
        <dbReference type="EMBL" id="RLN24072.1"/>
    </source>
</evidence>
<accession>A0A3L6SN61</accession>
<organism evidence="2 3">
    <name type="scientific">Panicum miliaceum</name>
    <name type="common">Proso millet</name>
    <name type="synonym">Broomcorn millet</name>
    <dbReference type="NCBI Taxonomy" id="4540"/>
    <lineage>
        <taxon>Eukaryota</taxon>
        <taxon>Viridiplantae</taxon>
        <taxon>Streptophyta</taxon>
        <taxon>Embryophyta</taxon>
        <taxon>Tracheophyta</taxon>
        <taxon>Spermatophyta</taxon>
        <taxon>Magnoliopsida</taxon>
        <taxon>Liliopsida</taxon>
        <taxon>Poales</taxon>
        <taxon>Poaceae</taxon>
        <taxon>PACMAD clade</taxon>
        <taxon>Panicoideae</taxon>
        <taxon>Panicodae</taxon>
        <taxon>Paniceae</taxon>
        <taxon>Panicinae</taxon>
        <taxon>Panicum</taxon>
        <taxon>Panicum sect. Panicum</taxon>
    </lineage>
</organism>
<dbReference type="Proteomes" id="UP000275267">
    <property type="component" value="Unassembled WGS sequence"/>
</dbReference>
<evidence type="ECO:0000313" key="3">
    <source>
        <dbReference type="Proteomes" id="UP000275267"/>
    </source>
</evidence>
<gene>
    <name evidence="2" type="ORF">C2845_PM07G38180</name>
</gene>
<keyword evidence="3" id="KW-1185">Reference proteome</keyword>
<sequence length="126" mass="13962">MRRRDRNCSAAPRLTLFPVTTTVMPKVEEELTRALLVSKAAAREQELATAPPLSMAPRGSRSSQGRDHHGGVAPSRAMENPWQGRSISLRWRRRDPSHLYPPQATAHCKLDLLGSGGAWFLVLIVV</sequence>
<reference evidence="3" key="1">
    <citation type="journal article" date="2019" name="Nat. Commun.">
        <title>The genome of broomcorn millet.</title>
        <authorList>
            <person name="Zou C."/>
            <person name="Miki D."/>
            <person name="Li D."/>
            <person name="Tang Q."/>
            <person name="Xiao L."/>
            <person name="Rajput S."/>
            <person name="Deng P."/>
            <person name="Jia W."/>
            <person name="Huang R."/>
            <person name="Zhang M."/>
            <person name="Sun Y."/>
            <person name="Hu J."/>
            <person name="Fu X."/>
            <person name="Schnable P.S."/>
            <person name="Li F."/>
            <person name="Zhang H."/>
            <person name="Feng B."/>
            <person name="Zhu X."/>
            <person name="Liu R."/>
            <person name="Schnable J.C."/>
            <person name="Zhu J.-K."/>
            <person name="Zhang H."/>
        </authorList>
    </citation>
    <scope>NUCLEOTIDE SEQUENCE [LARGE SCALE GENOMIC DNA]</scope>
</reference>